<dbReference type="NCBIfam" id="NF047773">
    <property type="entry name" value="phas_rel_Lepto"/>
    <property type="match status" value="1"/>
</dbReference>
<keyword evidence="2" id="KW-1185">Reference proteome</keyword>
<protein>
    <recommendedName>
        <fullName evidence="3">Phasin domain-containing protein</fullName>
    </recommendedName>
</protein>
<dbReference type="EMBL" id="LDOU01000013">
    <property type="protein sequence ID" value="KLV08769.1"/>
    <property type="molecule type" value="Genomic_DNA"/>
</dbReference>
<evidence type="ECO:0008006" key="3">
    <source>
        <dbReference type="Google" id="ProtNLM"/>
    </source>
</evidence>
<reference evidence="1 2" key="1">
    <citation type="submission" date="2015-05" db="EMBL/GenBank/DDBJ databases">
        <title>Photobacterium galathea sp. nov.</title>
        <authorList>
            <person name="Machado H."/>
            <person name="Gram L."/>
        </authorList>
    </citation>
    <scope>NUCLEOTIDE SEQUENCE [LARGE SCALE GENOMIC DNA]</scope>
    <source>
        <strain evidence="1 2">DSM 22954</strain>
    </source>
</reference>
<proteinExistence type="predicted"/>
<dbReference type="AlphaFoldDB" id="A0A0J1HAV0"/>
<gene>
    <name evidence="1" type="ORF">ABT57_13250</name>
</gene>
<name>A0A0J1HAV0_9GAMM</name>
<dbReference type="Proteomes" id="UP000035909">
    <property type="component" value="Unassembled WGS sequence"/>
</dbReference>
<evidence type="ECO:0000313" key="1">
    <source>
        <dbReference type="EMBL" id="KLV08769.1"/>
    </source>
</evidence>
<sequence length="130" mass="14477">MQLFSTIKAVTNIKAVSNVRVAGQAGEDLTRKLVYAGLGVCRVGLEQVNGVQSRVNQQFSAMVAQGESVESELRDRVQDTRQAVRNQAEAQFNQVLNRTCGIDRRRLTEFEDKVDRLQAAVEKLADKRGQ</sequence>
<organism evidence="1 2">
    <name type="scientific">Photobacterium ganghwense</name>
    <dbReference type="NCBI Taxonomy" id="320778"/>
    <lineage>
        <taxon>Bacteria</taxon>
        <taxon>Pseudomonadati</taxon>
        <taxon>Pseudomonadota</taxon>
        <taxon>Gammaproteobacteria</taxon>
        <taxon>Vibrionales</taxon>
        <taxon>Vibrionaceae</taxon>
        <taxon>Photobacterium</taxon>
    </lineage>
</organism>
<accession>A0A0J1HAV0</accession>
<evidence type="ECO:0000313" key="2">
    <source>
        <dbReference type="Proteomes" id="UP000035909"/>
    </source>
</evidence>
<comment type="caution">
    <text evidence="1">The sequence shown here is derived from an EMBL/GenBank/DDBJ whole genome shotgun (WGS) entry which is preliminary data.</text>
</comment>
<dbReference type="PATRIC" id="fig|320778.3.peg.2891"/>